<name>A0A1K0ID76_CUPNE</name>
<dbReference type="AlphaFoldDB" id="A0A1K0ID76"/>
<organism evidence="1">
    <name type="scientific">Cupriavidus necator</name>
    <name type="common">Alcaligenes eutrophus</name>
    <name type="synonym">Ralstonia eutropha</name>
    <dbReference type="NCBI Taxonomy" id="106590"/>
    <lineage>
        <taxon>Bacteria</taxon>
        <taxon>Pseudomonadati</taxon>
        <taxon>Pseudomonadota</taxon>
        <taxon>Betaproteobacteria</taxon>
        <taxon>Burkholderiales</taxon>
        <taxon>Burkholderiaceae</taxon>
        <taxon>Cupriavidus</taxon>
    </lineage>
</organism>
<sequence length="74" mass="8176">MLSPRVSPENPPYPLVWIVILVERRPLQVVAVTNFGLDHPSEPPIMQTFAKEIEHGNFQRAAGASRRASGADRG</sequence>
<reference evidence="1" key="1">
    <citation type="submission" date="2016-09" db="EMBL/GenBank/DDBJ databases">
        <authorList>
            <person name="Capua I."/>
            <person name="De Benedictis P."/>
            <person name="Joannis T."/>
            <person name="Lombin L.H."/>
            <person name="Cattoli G."/>
        </authorList>
    </citation>
    <scope>NUCLEOTIDE SEQUENCE</scope>
    <source>
        <strain evidence="1">B9</strain>
    </source>
</reference>
<evidence type="ECO:0000313" key="1">
    <source>
        <dbReference type="EMBL" id="SCU75259.1"/>
    </source>
</evidence>
<dbReference type="EMBL" id="FMSH01000149">
    <property type="protein sequence ID" value="SCU75259.1"/>
    <property type="molecule type" value="Genomic_DNA"/>
</dbReference>
<protein>
    <submittedName>
        <fullName evidence="1">Uncharacterized protein</fullName>
    </submittedName>
</protein>
<accession>A0A1K0ID76</accession>
<gene>
    <name evidence="1" type="ORF">CNECB9_2320027</name>
</gene>
<proteinExistence type="predicted"/>